<dbReference type="GO" id="GO:0043952">
    <property type="term" value="P:protein transport by the Sec complex"/>
    <property type="evidence" value="ECO:0007669"/>
    <property type="project" value="UniProtKB-UniRule"/>
</dbReference>
<evidence type="ECO:0000256" key="6">
    <source>
        <dbReference type="ARBA" id="ARBA00022989"/>
    </source>
</evidence>
<feature type="transmembrane region" description="Helical" evidence="9">
    <location>
        <begin position="44"/>
        <end position="68"/>
    </location>
</feature>
<dbReference type="AlphaFoldDB" id="A0AA40IVZ8"/>
<sequence>MALNESKKLEKQSSGGIVKFLKELKAETKRITWPPKEQTKKSTIIVLFFCAVSAIIIGLMDSGFSSLYKIILNKMI</sequence>
<dbReference type="GO" id="GO:0065002">
    <property type="term" value="P:intracellular protein transmembrane transport"/>
    <property type="evidence" value="ECO:0007669"/>
    <property type="project" value="UniProtKB-UniRule"/>
</dbReference>
<gene>
    <name evidence="9" type="primary">secE</name>
    <name evidence="10" type="ORF">Z959_10775</name>
</gene>
<evidence type="ECO:0000313" key="10">
    <source>
        <dbReference type="EMBL" id="KEI18380.1"/>
    </source>
</evidence>
<dbReference type="HAMAP" id="MF_00422">
    <property type="entry name" value="SecE"/>
    <property type="match status" value="1"/>
</dbReference>
<keyword evidence="7 9" id="KW-0811">Translocation</keyword>
<dbReference type="NCBIfam" id="TIGR00964">
    <property type="entry name" value="secE_bact"/>
    <property type="match status" value="1"/>
</dbReference>
<comment type="subcellular location">
    <subcellularLocation>
        <location evidence="9">Cell membrane</location>
        <topology evidence="9">Single-pass membrane protein</topology>
    </subcellularLocation>
    <subcellularLocation>
        <location evidence="1">Membrane</location>
    </subcellularLocation>
</comment>
<dbReference type="EMBL" id="JENW01000007">
    <property type="protein sequence ID" value="KEI18380.1"/>
    <property type="molecule type" value="Genomic_DNA"/>
</dbReference>
<proteinExistence type="inferred from homology"/>
<protein>
    <recommendedName>
        <fullName evidence="9">Protein translocase subunit SecE</fullName>
    </recommendedName>
</protein>
<dbReference type="RefSeq" id="WP_039216829.1">
    <property type="nucleotide sequence ID" value="NZ_JENW01000007.1"/>
</dbReference>
<dbReference type="Proteomes" id="UP000027770">
    <property type="component" value="Unassembled WGS sequence"/>
</dbReference>
<dbReference type="InterPro" id="IPR001901">
    <property type="entry name" value="Translocase_SecE/Sec61-g"/>
</dbReference>
<keyword evidence="4 9" id="KW-0812">Transmembrane</keyword>
<evidence type="ECO:0000313" key="11">
    <source>
        <dbReference type="Proteomes" id="UP000027770"/>
    </source>
</evidence>
<accession>A0AA40IVZ8</accession>
<keyword evidence="5 9" id="KW-0653">Protein transport</keyword>
<evidence type="ECO:0000256" key="2">
    <source>
        <dbReference type="ARBA" id="ARBA00022448"/>
    </source>
</evidence>
<dbReference type="PANTHER" id="PTHR33910:SF1">
    <property type="entry name" value="PROTEIN TRANSLOCASE SUBUNIT SECE"/>
    <property type="match status" value="1"/>
</dbReference>
<evidence type="ECO:0000256" key="3">
    <source>
        <dbReference type="ARBA" id="ARBA00022475"/>
    </source>
</evidence>
<keyword evidence="2 9" id="KW-0813">Transport</keyword>
<reference evidence="10 11" key="1">
    <citation type="submission" date="2014-02" db="EMBL/GenBank/DDBJ databases">
        <title>Plasmidome dynamics in the species complex Clostridium novyi sensu lato converts strains of independent lineages into distinctly different pathogens.</title>
        <authorList>
            <person name="Skarin H."/>
            <person name="Segerman B."/>
        </authorList>
    </citation>
    <scope>NUCLEOTIDE SEQUENCE [LARGE SCALE GENOMIC DNA]</scope>
    <source>
        <strain evidence="10 11">ATCC 27606</strain>
    </source>
</reference>
<name>A0AA40IVZ8_CLONO</name>
<evidence type="ECO:0000256" key="1">
    <source>
        <dbReference type="ARBA" id="ARBA00004370"/>
    </source>
</evidence>
<dbReference type="InterPro" id="IPR005807">
    <property type="entry name" value="SecE_bac"/>
</dbReference>
<dbReference type="PROSITE" id="PS01067">
    <property type="entry name" value="SECE_SEC61G"/>
    <property type="match status" value="1"/>
</dbReference>
<comment type="subunit">
    <text evidence="9">Component of the Sec protein translocase complex. Heterotrimer consisting of SecY, SecE and SecG subunits. The heterotrimers can form oligomers, although 1 heterotrimer is thought to be able to translocate proteins. Interacts with the ribosome. Interacts with SecDF, and other proteins may be involved. Interacts with SecA.</text>
</comment>
<comment type="similarity">
    <text evidence="9">Belongs to the SecE/SEC61-gamma family.</text>
</comment>
<keyword evidence="6 9" id="KW-1133">Transmembrane helix</keyword>
<keyword evidence="11" id="KW-1185">Reference proteome</keyword>
<dbReference type="Pfam" id="PF00584">
    <property type="entry name" value="SecE"/>
    <property type="match status" value="1"/>
</dbReference>
<dbReference type="GO" id="GO:0006605">
    <property type="term" value="P:protein targeting"/>
    <property type="evidence" value="ECO:0007669"/>
    <property type="project" value="UniProtKB-UniRule"/>
</dbReference>
<dbReference type="PANTHER" id="PTHR33910">
    <property type="entry name" value="PROTEIN TRANSLOCASE SUBUNIT SECE"/>
    <property type="match status" value="1"/>
</dbReference>
<organism evidence="10 11">
    <name type="scientific">Clostridium novyi B str. ATCC 27606</name>
    <dbReference type="NCBI Taxonomy" id="1443123"/>
    <lineage>
        <taxon>Bacteria</taxon>
        <taxon>Bacillati</taxon>
        <taxon>Bacillota</taxon>
        <taxon>Clostridia</taxon>
        <taxon>Eubacteriales</taxon>
        <taxon>Clostridiaceae</taxon>
        <taxon>Clostridium</taxon>
    </lineage>
</organism>
<comment type="function">
    <text evidence="9">Essential subunit of the Sec protein translocation channel SecYEG. Clamps together the 2 halves of SecY. May contact the channel plug during translocation.</text>
</comment>
<keyword evidence="3 9" id="KW-1003">Cell membrane</keyword>
<evidence type="ECO:0000256" key="5">
    <source>
        <dbReference type="ARBA" id="ARBA00022927"/>
    </source>
</evidence>
<evidence type="ECO:0000256" key="9">
    <source>
        <dbReference type="HAMAP-Rule" id="MF_00422"/>
    </source>
</evidence>
<dbReference type="GO" id="GO:0009306">
    <property type="term" value="P:protein secretion"/>
    <property type="evidence" value="ECO:0007669"/>
    <property type="project" value="UniProtKB-UniRule"/>
</dbReference>
<evidence type="ECO:0000256" key="4">
    <source>
        <dbReference type="ARBA" id="ARBA00022692"/>
    </source>
</evidence>
<dbReference type="InterPro" id="IPR038379">
    <property type="entry name" value="SecE_sf"/>
</dbReference>
<dbReference type="GO" id="GO:0008320">
    <property type="term" value="F:protein transmembrane transporter activity"/>
    <property type="evidence" value="ECO:0007669"/>
    <property type="project" value="UniProtKB-UniRule"/>
</dbReference>
<comment type="caution">
    <text evidence="10">The sequence shown here is derived from an EMBL/GenBank/DDBJ whole genome shotgun (WGS) entry which is preliminary data.</text>
</comment>
<evidence type="ECO:0000256" key="8">
    <source>
        <dbReference type="ARBA" id="ARBA00023136"/>
    </source>
</evidence>
<dbReference type="GO" id="GO:0005886">
    <property type="term" value="C:plasma membrane"/>
    <property type="evidence" value="ECO:0007669"/>
    <property type="project" value="UniProtKB-SubCell"/>
</dbReference>
<dbReference type="Gene3D" id="1.20.5.1030">
    <property type="entry name" value="Preprotein translocase secy subunit"/>
    <property type="match status" value="1"/>
</dbReference>
<evidence type="ECO:0000256" key="7">
    <source>
        <dbReference type="ARBA" id="ARBA00023010"/>
    </source>
</evidence>
<keyword evidence="8 9" id="KW-0472">Membrane</keyword>